<keyword evidence="5" id="KW-0418">Kinase</keyword>
<comment type="catalytic activity">
    <reaction evidence="1">
        <text>ATP + protein L-histidine = ADP + protein N-phospho-L-histidine.</text>
        <dbReference type="EC" id="2.7.13.3"/>
    </reaction>
</comment>
<dbReference type="SMART" id="SM00387">
    <property type="entry name" value="HATPase_c"/>
    <property type="match status" value="1"/>
</dbReference>
<evidence type="ECO:0000256" key="2">
    <source>
        <dbReference type="ARBA" id="ARBA00012438"/>
    </source>
</evidence>
<dbReference type="InterPro" id="IPR005467">
    <property type="entry name" value="His_kinase_dom"/>
</dbReference>
<evidence type="ECO:0000259" key="8">
    <source>
        <dbReference type="PROSITE" id="PS50110"/>
    </source>
</evidence>
<dbReference type="EC" id="2.7.13.3" evidence="2"/>
<dbReference type="CDD" id="cd00082">
    <property type="entry name" value="HisKA"/>
    <property type="match status" value="1"/>
</dbReference>
<evidence type="ECO:0000313" key="10">
    <source>
        <dbReference type="Proteomes" id="UP001203423"/>
    </source>
</evidence>
<protein>
    <recommendedName>
        <fullName evidence="2">histidine kinase</fullName>
        <ecNumber evidence="2">2.7.13.3</ecNumber>
    </recommendedName>
</protein>
<dbReference type="Pfam" id="PF00072">
    <property type="entry name" value="Response_reg"/>
    <property type="match status" value="1"/>
</dbReference>
<gene>
    <name evidence="9" type="ORF">L2764_16310</name>
</gene>
<proteinExistence type="predicted"/>
<keyword evidence="9" id="KW-0067">ATP-binding</keyword>
<evidence type="ECO:0000259" key="7">
    <source>
        <dbReference type="PROSITE" id="PS50109"/>
    </source>
</evidence>
<dbReference type="PROSITE" id="PS50109">
    <property type="entry name" value="HIS_KIN"/>
    <property type="match status" value="1"/>
</dbReference>
<dbReference type="Gene3D" id="3.40.50.2300">
    <property type="match status" value="1"/>
</dbReference>
<dbReference type="EMBL" id="JAKIKS010000069">
    <property type="protein sequence ID" value="MCL1125991.1"/>
    <property type="molecule type" value="Genomic_DNA"/>
</dbReference>
<dbReference type="Proteomes" id="UP001203423">
    <property type="component" value="Unassembled WGS sequence"/>
</dbReference>
<keyword evidence="4" id="KW-0808">Transferase</keyword>
<dbReference type="SUPFAM" id="SSF52172">
    <property type="entry name" value="CheY-like"/>
    <property type="match status" value="1"/>
</dbReference>
<dbReference type="PANTHER" id="PTHR43047">
    <property type="entry name" value="TWO-COMPONENT HISTIDINE PROTEIN KINASE"/>
    <property type="match status" value="1"/>
</dbReference>
<evidence type="ECO:0000256" key="4">
    <source>
        <dbReference type="ARBA" id="ARBA00022679"/>
    </source>
</evidence>
<keyword evidence="10" id="KW-1185">Reference proteome</keyword>
<dbReference type="InterPro" id="IPR004358">
    <property type="entry name" value="Sig_transdc_His_kin-like_C"/>
</dbReference>
<keyword evidence="3 6" id="KW-0597">Phosphoprotein</keyword>
<reference evidence="9 10" key="1">
    <citation type="submission" date="2022-01" db="EMBL/GenBank/DDBJ databases">
        <title>Whole genome-based taxonomy of the Shewanellaceae.</title>
        <authorList>
            <person name="Martin-Rodriguez A.J."/>
        </authorList>
    </citation>
    <scope>NUCLEOTIDE SEQUENCE [LARGE SCALE GENOMIC DNA]</scope>
    <source>
        <strain evidence="9 10">DSM 17177</strain>
    </source>
</reference>
<dbReference type="Gene3D" id="3.30.565.10">
    <property type="entry name" value="Histidine kinase-like ATPase, C-terminal domain"/>
    <property type="match status" value="1"/>
</dbReference>
<evidence type="ECO:0000256" key="5">
    <source>
        <dbReference type="ARBA" id="ARBA00022777"/>
    </source>
</evidence>
<dbReference type="CDD" id="cd16922">
    <property type="entry name" value="HATPase_EvgS-ArcB-TorS-like"/>
    <property type="match status" value="1"/>
</dbReference>
<dbReference type="SUPFAM" id="SSF47384">
    <property type="entry name" value="Homodimeric domain of signal transducing histidine kinase"/>
    <property type="match status" value="1"/>
</dbReference>
<organism evidence="9 10">
    <name type="scientific">Shewanella surugensis</name>
    <dbReference type="NCBI Taxonomy" id="212020"/>
    <lineage>
        <taxon>Bacteria</taxon>
        <taxon>Pseudomonadati</taxon>
        <taxon>Pseudomonadota</taxon>
        <taxon>Gammaproteobacteria</taxon>
        <taxon>Alteromonadales</taxon>
        <taxon>Shewanellaceae</taxon>
        <taxon>Shewanella</taxon>
    </lineage>
</organism>
<name>A0ABT0LFR0_9GAMM</name>
<dbReference type="SMART" id="SM00448">
    <property type="entry name" value="REC"/>
    <property type="match status" value="1"/>
</dbReference>
<dbReference type="Gene3D" id="1.10.287.130">
    <property type="match status" value="1"/>
</dbReference>
<feature type="domain" description="Histidine kinase" evidence="7">
    <location>
        <begin position="219"/>
        <end position="435"/>
    </location>
</feature>
<evidence type="ECO:0000313" key="9">
    <source>
        <dbReference type="EMBL" id="MCL1125991.1"/>
    </source>
</evidence>
<dbReference type="Pfam" id="PF02518">
    <property type="entry name" value="HATPase_c"/>
    <property type="match status" value="1"/>
</dbReference>
<dbReference type="Pfam" id="PF00512">
    <property type="entry name" value="HisKA"/>
    <property type="match status" value="1"/>
</dbReference>
<dbReference type="InterPro" id="IPR003661">
    <property type="entry name" value="HisK_dim/P_dom"/>
</dbReference>
<comment type="caution">
    <text evidence="9">The sequence shown here is derived from an EMBL/GenBank/DDBJ whole genome shotgun (WGS) entry which is preliminary data.</text>
</comment>
<dbReference type="CDD" id="cd17546">
    <property type="entry name" value="REC_hyHK_CKI1_RcsC-like"/>
    <property type="match status" value="1"/>
</dbReference>
<dbReference type="SMART" id="SM00388">
    <property type="entry name" value="HisKA"/>
    <property type="match status" value="1"/>
</dbReference>
<accession>A0ABT0LFR0</accession>
<evidence type="ECO:0000256" key="3">
    <source>
        <dbReference type="ARBA" id="ARBA00022553"/>
    </source>
</evidence>
<dbReference type="InterPro" id="IPR001789">
    <property type="entry name" value="Sig_transdc_resp-reg_receiver"/>
</dbReference>
<keyword evidence="9" id="KW-0547">Nucleotide-binding</keyword>
<dbReference type="PANTHER" id="PTHR43047:SF72">
    <property type="entry name" value="OSMOSENSING HISTIDINE PROTEIN KINASE SLN1"/>
    <property type="match status" value="1"/>
</dbReference>
<dbReference type="GO" id="GO:0005524">
    <property type="term" value="F:ATP binding"/>
    <property type="evidence" value="ECO:0007669"/>
    <property type="project" value="UniProtKB-KW"/>
</dbReference>
<dbReference type="InterPro" id="IPR011006">
    <property type="entry name" value="CheY-like_superfamily"/>
</dbReference>
<dbReference type="InterPro" id="IPR036890">
    <property type="entry name" value="HATPase_C_sf"/>
</dbReference>
<dbReference type="InterPro" id="IPR036097">
    <property type="entry name" value="HisK_dim/P_sf"/>
</dbReference>
<feature type="domain" description="Response regulatory" evidence="8">
    <location>
        <begin position="457"/>
        <end position="571"/>
    </location>
</feature>
<dbReference type="PROSITE" id="PS50110">
    <property type="entry name" value="RESPONSE_REGULATORY"/>
    <property type="match status" value="1"/>
</dbReference>
<sequence>MDLEKKNQLLNKKITRENAARKFAEKLLEEKSLELYYANEQLQHALTHVQTKLKHDSTLLAYKAKMDSNLLNFSRLFLKKSPTPRLLQELVDTLTDDSSLSDMHIHIELKADDIVHFSHSCMAGRIQTWTPPKDLFSQNTYWDETNKFFWVALANQADCYMAGRITAYNSWLMPIQKYLSLIGEILTAAFIRHLTLIQEVNARKQAEDSEKASQNFLAMINHELRTPLNGLLGSAELLADTELQEDQRKLLTTLNSSGELLRNIINDLLDYSKMSANMFELIEGMFNIEEVANLLRAIFNHSAQEKGLTFIVNCADLVPRYLIGDVDRIKQICVNLIGNAIKFTDKGGIDINFDWQKGQLIFSVTDTGTGIKASDINLLFKPFSQIDLSSKKAHEGTGLGLSICKKLSQLMDGNINVTSQIGKGSTFSVTLPLSVSDKASKKTIQTDEIKASLEGMKILVVEDVKTNQMIINLMLKKLNLAPQFADNGLDALEQLKSRDFDIILMDCRMPIMDGFTATATLRHQGYSKPIIALTAGTTSIEREQCLTAGMDDILFKPYKLQEIQATLSQWCQPHSPV</sequence>
<dbReference type="SUPFAM" id="SSF55874">
    <property type="entry name" value="ATPase domain of HSP90 chaperone/DNA topoisomerase II/histidine kinase"/>
    <property type="match status" value="1"/>
</dbReference>
<dbReference type="PRINTS" id="PR00344">
    <property type="entry name" value="BCTRLSENSOR"/>
</dbReference>
<evidence type="ECO:0000256" key="6">
    <source>
        <dbReference type="PROSITE-ProRule" id="PRU00169"/>
    </source>
</evidence>
<evidence type="ECO:0000256" key="1">
    <source>
        <dbReference type="ARBA" id="ARBA00000085"/>
    </source>
</evidence>
<dbReference type="RefSeq" id="WP_248941323.1">
    <property type="nucleotide sequence ID" value="NZ_JAKIKS010000069.1"/>
</dbReference>
<dbReference type="InterPro" id="IPR003594">
    <property type="entry name" value="HATPase_dom"/>
</dbReference>
<feature type="modified residue" description="4-aspartylphosphate" evidence="6">
    <location>
        <position position="506"/>
    </location>
</feature>